<organism evidence="1 2">
    <name type="scientific">Caballeronia novacaledonica</name>
    <dbReference type="NCBI Taxonomy" id="1544861"/>
    <lineage>
        <taxon>Bacteria</taxon>
        <taxon>Pseudomonadati</taxon>
        <taxon>Pseudomonadota</taxon>
        <taxon>Betaproteobacteria</taxon>
        <taxon>Burkholderiales</taxon>
        <taxon>Burkholderiaceae</taxon>
        <taxon>Caballeronia</taxon>
    </lineage>
</organism>
<sequence length="43" mass="4865">MNNVFKTTFAVLLIAAFAFPVAATAKTHHHKKHHHRHTVKPHA</sequence>
<accession>A0ACB5QRU3</accession>
<keyword evidence="2" id="KW-1185">Reference proteome</keyword>
<name>A0ACB5QRU3_9BURK</name>
<dbReference type="Proteomes" id="UP001055013">
    <property type="component" value="Unassembled WGS sequence"/>
</dbReference>
<gene>
    <name evidence="1" type="ORF">CBA19CS22_12380</name>
</gene>
<protein>
    <submittedName>
        <fullName evidence="1">Uncharacterized protein</fullName>
    </submittedName>
</protein>
<dbReference type="EMBL" id="BPUR01000005">
    <property type="protein sequence ID" value="GJH17340.1"/>
    <property type="molecule type" value="Genomic_DNA"/>
</dbReference>
<comment type="caution">
    <text evidence="1">The sequence shown here is derived from an EMBL/GenBank/DDBJ whole genome shotgun (WGS) entry which is preliminary data.</text>
</comment>
<evidence type="ECO:0000313" key="1">
    <source>
        <dbReference type="EMBL" id="GJH17340.1"/>
    </source>
</evidence>
<evidence type="ECO:0000313" key="2">
    <source>
        <dbReference type="Proteomes" id="UP001055013"/>
    </source>
</evidence>
<reference evidence="1" key="1">
    <citation type="submission" date="2021-09" db="EMBL/GenBank/DDBJ databases">
        <title>Isolation and characterization of 3-chlorobenzoate degrading bacteria from soils in Shizuoka.</title>
        <authorList>
            <person name="Ifat A."/>
            <person name="Ogawa N."/>
            <person name="Kimbara K."/>
            <person name="Moriuchi R."/>
            <person name="Dohra H."/>
            <person name="Shintani M."/>
        </authorList>
    </citation>
    <scope>NUCLEOTIDE SEQUENCE</scope>
    <source>
        <strain evidence="1">19CS2-2</strain>
    </source>
</reference>
<proteinExistence type="predicted"/>